<dbReference type="CDD" id="cd12091">
    <property type="entry name" value="FANCM_ID"/>
    <property type="match status" value="1"/>
</dbReference>
<dbReference type="PROSITE" id="PS51192">
    <property type="entry name" value="HELICASE_ATP_BIND_1"/>
    <property type="match status" value="1"/>
</dbReference>
<dbReference type="GeneID" id="111276748"/>
<dbReference type="GO" id="GO:0016787">
    <property type="term" value="F:hydrolase activity"/>
    <property type="evidence" value="ECO:0007669"/>
    <property type="project" value="UniProtKB-KW"/>
</dbReference>
<evidence type="ECO:0000313" key="12">
    <source>
        <dbReference type="Proteomes" id="UP000515121"/>
    </source>
</evidence>
<evidence type="ECO:0000256" key="5">
    <source>
        <dbReference type="ARBA" id="ARBA00022806"/>
    </source>
</evidence>
<evidence type="ECO:0000256" key="4">
    <source>
        <dbReference type="ARBA" id="ARBA00022801"/>
    </source>
</evidence>
<evidence type="ECO:0000256" key="2">
    <source>
        <dbReference type="ARBA" id="ARBA00022741"/>
    </source>
</evidence>
<evidence type="ECO:0000259" key="10">
    <source>
        <dbReference type="PROSITE" id="PS51192"/>
    </source>
</evidence>
<dbReference type="Pfam" id="PF00271">
    <property type="entry name" value="Helicase_C"/>
    <property type="match status" value="1"/>
</dbReference>
<dbReference type="Gene3D" id="1.20.1320.20">
    <property type="entry name" value="hef helicase domain"/>
    <property type="match status" value="1"/>
</dbReference>
<protein>
    <submittedName>
        <fullName evidence="13">DEAD-box ATP-dependent RNA helicase FANCM</fullName>
    </submittedName>
</protein>
<evidence type="ECO:0000256" key="1">
    <source>
        <dbReference type="ARBA" id="ARBA00009889"/>
    </source>
</evidence>
<dbReference type="CDD" id="cd18801">
    <property type="entry name" value="SF2_C_FANCM_Hef"/>
    <property type="match status" value="1"/>
</dbReference>
<organism evidence="12 13">
    <name type="scientific">Durio zibethinus</name>
    <name type="common">Durian</name>
    <dbReference type="NCBI Taxonomy" id="66656"/>
    <lineage>
        <taxon>Eukaryota</taxon>
        <taxon>Viridiplantae</taxon>
        <taxon>Streptophyta</taxon>
        <taxon>Embryophyta</taxon>
        <taxon>Tracheophyta</taxon>
        <taxon>Spermatophyta</taxon>
        <taxon>Magnoliopsida</taxon>
        <taxon>eudicotyledons</taxon>
        <taxon>Gunneridae</taxon>
        <taxon>Pentapetalae</taxon>
        <taxon>rosids</taxon>
        <taxon>malvids</taxon>
        <taxon>Malvales</taxon>
        <taxon>Malvaceae</taxon>
        <taxon>Helicteroideae</taxon>
        <taxon>Durio</taxon>
    </lineage>
</organism>
<dbReference type="GO" id="GO:0005524">
    <property type="term" value="F:ATP binding"/>
    <property type="evidence" value="ECO:0007669"/>
    <property type="project" value="UniProtKB-KW"/>
</dbReference>
<feature type="region of interest" description="Disordered" evidence="9">
    <location>
        <begin position="1118"/>
        <end position="1146"/>
    </location>
</feature>
<dbReference type="GO" id="GO:0009378">
    <property type="term" value="F:four-way junction helicase activity"/>
    <property type="evidence" value="ECO:0007669"/>
    <property type="project" value="TreeGrafter"/>
</dbReference>
<proteinExistence type="inferred from homology"/>
<keyword evidence="7" id="KW-0238">DNA-binding</keyword>
<evidence type="ECO:0000259" key="11">
    <source>
        <dbReference type="PROSITE" id="PS51194"/>
    </source>
</evidence>
<dbReference type="PROSITE" id="PS51194">
    <property type="entry name" value="HELICASE_CTER"/>
    <property type="match status" value="1"/>
</dbReference>
<comment type="similarity">
    <text evidence="1">Belongs to the DEAD box helicase family. DEAH subfamily. FANCM sub-subfamily.</text>
</comment>
<dbReference type="Proteomes" id="UP000515121">
    <property type="component" value="Unplaced"/>
</dbReference>
<dbReference type="KEGG" id="dzi:111276748"/>
<feature type="region of interest" description="Disordered" evidence="9">
    <location>
        <begin position="1164"/>
        <end position="1196"/>
    </location>
</feature>
<keyword evidence="8" id="KW-0234">DNA repair</keyword>
<keyword evidence="6" id="KW-0067">ATP-binding</keyword>
<dbReference type="GO" id="GO:0043138">
    <property type="term" value="F:3'-5' DNA helicase activity"/>
    <property type="evidence" value="ECO:0007669"/>
    <property type="project" value="InterPro"/>
</dbReference>
<evidence type="ECO:0000256" key="6">
    <source>
        <dbReference type="ARBA" id="ARBA00022840"/>
    </source>
</evidence>
<keyword evidence="3" id="KW-0227">DNA damage</keyword>
<keyword evidence="4" id="KW-0378">Hydrolase</keyword>
<gene>
    <name evidence="13" type="primary">LOC111276748</name>
</gene>
<keyword evidence="5 13" id="KW-0347">Helicase</keyword>
<keyword evidence="12" id="KW-1185">Reference proteome</keyword>
<feature type="region of interest" description="Disordered" evidence="9">
    <location>
        <begin position="1009"/>
        <end position="1032"/>
    </location>
</feature>
<sequence length="1196" mass="133229">MQQIEACHNIVGIAQEWTIDMTGQICPRKRAIFWKTKRVFFVTPQVLEKDIQSGTCLAKYLVCLVIDEAHRSLGNYSYCVAVRELMSMQVQLRILALTATPGSKQPAIQQIIDNLYISTLEYRNESDHDVSPYVHNRKLELIEVPLGRDAAEVNNQLLEVIRPYVARLHAVGLIQNRDYQTLSPVDLLNSRDKFRQAPPPDLPHVKHGEVEAYFAVLITLYHIRKLLSSHGIRPAYEMLEEKLRQGHFSRLMSKNEDIMKAKLLMQRSLSHGAPSPKLSKMLEVLINHFQTKDPQDSRVIIFSNFRGSVRDIMNALANIGDLVKATEFIGQSSGKALKGQSQKVQQAVLEKFRAGGYNAIVATSIGEEGLDIMEVDLVICFDANVSPLRMIQRMGRTGRKHDGRVVVLACQGSELKGYMRKQANSRSINKHMQNGGMTSFNFHSSPRMIPHIFKPVVQFVELSIEQFVPRGKKVKDDHVIETPSFREKLTVAETDLIAKYFHPTSESTWRPSLIAFPSFQAFPSKVCKVMHSCRTEMLIDSMQYLQGLTFPGGNGNLFVEDEVSLGDCFGAGIIEQQDSHSKDLLVLDNSPTANAQLGVTDSAESSMRTLRTKEKHSRPDSGCRSPQAHSYLFDSDFVSVDALGKVLILYVPSLYFEDVMHSKHVSPSIKELQSSLKQDTNHVKTSDGIMRTEAVLNITDQTKSIKVDALSTPGFCETDSEKETMLDGVEKIPKTPGGTCEMADEGCIDLRDTELSPRLTNLMKIGVVPESPITDSGILKPKIRNESLILDASPPKLCTELLSRSSSPVENEGGVMDNSPSERKVSVMKYEMMPSLKMNPVSSTRCSPVSPLVVVAKTPSAPLTNSSGSKSWHLSSEKRVETVEHARRLKRLRKVGDCGKDKSSKGMKENYFVSVAKRAESFSGASRIQTKPGRGKKKPVNDVRTFIDEEAEVSTEAEISSEEDDENEWYDDSFIDDRINPTAGSTQTESGRVDMMAIYRRSLLSQSPMVRQPTSAFSPDPVASTSKDNGSGCSSGKTLYCLQVPQPESINQPERKHMESYQIEERISSVSMPCRTNDSAIENESMQSRKRKLSLFQLESIPAINLDQEFSSQYEVGGKELRKVSQQPQVSGDDDDDDDDDDQFYASLDLDAVEAQATLLLKNKSSETSLEKQETIAQSNPQNGGPKDSPSFDLGI</sequence>
<dbReference type="AlphaFoldDB" id="A0A6P5WQW8"/>
<accession>A0A6P5WQW8</accession>
<dbReference type="Pfam" id="PF04851">
    <property type="entry name" value="ResIII"/>
    <property type="match status" value="1"/>
</dbReference>
<dbReference type="Gene3D" id="3.40.50.300">
    <property type="entry name" value="P-loop containing nucleotide triphosphate hydrolases"/>
    <property type="match status" value="2"/>
</dbReference>
<evidence type="ECO:0000256" key="9">
    <source>
        <dbReference type="SAM" id="MobiDB-lite"/>
    </source>
</evidence>
<dbReference type="InterPro" id="IPR027417">
    <property type="entry name" value="P-loop_NTPase"/>
</dbReference>
<dbReference type="PANTHER" id="PTHR14025:SF20">
    <property type="entry name" value="FANCONI ANEMIA GROUP M PROTEIN"/>
    <property type="match status" value="1"/>
</dbReference>
<dbReference type="OrthoDB" id="6513042at2759"/>
<feature type="domain" description="Helicase ATP-binding" evidence="10">
    <location>
        <begin position="1"/>
        <end position="119"/>
    </location>
</feature>
<dbReference type="RefSeq" id="XP_022718258.1">
    <property type="nucleotide sequence ID" value="XM_022862523.1"/>
</dbReference>
<name>A0A6P5WQW8_DURZI</name>
<dbReference type="GO" id="GO:0045003">
    <property type="term" value="P:double-strand break repair via synthesis-dependent strand annealing"/>
    <property type="evidence" value="ECO:0007669"/>
    <property type="project" value="TreeGrafter"/>
</dbReference>
<dbReference type="InterPro" id="IPR014001">
    <property type="entry name" value="Helicase_ATP-bd"/>
</dbReference>
<dbReference type="SUPFAM" id="SSF52540">
    <property type="entry name" value="P-loop containing nucleoside triphosphate hydrolases"/>
    <property type="match status" value="1"/>
</dbReference>
<dbReference type="InterPro" id="IPR001650">
    <property type="entry name" value="Helicase_C-like"/>
</dbReference>
<evidence type="ECO:0000256" key="3">
    <source>
        <dbReference type="ARBA" id="ARBA00022763"/>
    </source>
</evidence>
<feature type="compositionally biased region" description="Acidic residues" evidence="9">
    <location>
        <begin position="1132"/>
        <end position="1143"/>
    </location>
</feature>
<evidence type="ECO:0000313" key="13">
    <source>
        <dbReference type="RefSeq" id="XP_022718258.1"/>
    </source>
</evidence>
<dbReference type="GO" id="GO:0036297">
    <property type="term" value="P:interstrand cross-link repair"/>
    <property type="evidence" value="ECO:0007669"/>
    <property type="project" value="TreeGrafter"/>
</dbReference>
<evidence type="ECO:0000256" key="7">
    <source>
        <dbReference type="ARBA" id="ARBA00023125"/>
    </source>
</evidence>
<evidence type="ECO:0000256" key="8">
    <source>
        <dbReference type="ARBA" id="ARBA00023204"/>
    </source>
</evidence>
<keyword evidence="2" id="KW-0547">Nucleotide-binding</keyword>
<dbReference type="GO" id="GO:0000400">
    <property type="term" value="F:four-way junction DNA binding"/>
    <property type="evidence" value="ECO:0007669"/>
    <property type="project" value="TreeGrafter"/>
</dbReference>
<dbReference type="InterPro" id="IPR006935">
    <property type="entry name" value="Helicase/UvrB_N"/>
</dbReference>
<reference evidence="13" key="1">
    <citation type="submission" date="2025-08" db="UniProtKB">
        <authorList>
            <consortium name="RefSeq"/>
        </authorList>
    </citation>
    <scope>IDENTIFICATION</scope>
    <source>
        <tissue evidence="13">Fruit stalk</tissue>
    </source>
</reference>
<dbReference type="FunFam" id="3.40.50.300:FF:001992">
    <property type="entry name" value="ATP-dependent RNA helicase, putative"/>
    <property type="match status" value="1"/>
</dbReference>
<dbReference type="SMART" id="SM00490">
    <property type="entry name" value="HELICc"/>
    <property type="match status" value="1"/>
</dbReference>
<dbReference type="PANTHER" id="PTHR14025">
    <property type="entry name" value="FANCONI ANEMIA GROUP M FANCM FAMILY MEMBER"/>
    <property type="match status" value="1"/>
</dbReference>
<dbReference type="InterPro" id="IPR039686">
    <property type="entry name" value="FANCM/Mph1-like_ID"/>
</dbReference>
<feature type="domain" description="Helicase C-terminal" evidence="11">
    <location>
        <begin position="277"/>
        <end position="443"/>
    </location>
</feature>